<dbReference type="PANTHER" id="PTHR33627:SF1">
    <property type="entry name" value="TRANSPOSASE"/>
    <property type="match status" value="1"/>
</dbReference>
<protein>
    <recommendedName>
        <fullName evidence="1">Transposase IS701-like DDE domain-containing protein</fullName>
    </recommendedName>
</protein>
<gene>
    <name evidence="2" type="ORF">GCM10008023_21210</name>
</gene>
<organism evidence="2 3">
    <name type="scientific">Sphingomonas glacialis</name>
    <dbReference type="NCBI Taxonomy" id="658225"/>
    <lineage>
        <taxon>Bacteria</taxon>
        <taxon>Pseudomonadati</taxon>
        <taxon>Pseudomonadota</taxon>
        <taxon>Alphaproteobacteria</taxon>
        <taxon>Sphingomonadales</taxon>
        <taxon>Sphingomonadaceae</taxon>
        <taxon>Sphingomonas</taxon>
    </lineage>
</organism>
<sequence>MTGCTSSSARGIWDSAPLDARLWRQADALVGGDKAWLIIDDTALPKKGKASVGVAPQYATVLGKNANCQTLVSVTPGSGEVPVMLGLRLFLPESWTSDTARMSRAAVTETFQAYRTKPDIAIAEIDRVIAAGVRFGCVLADAGYGLSAPFRQALSACGLCWAVGISRH</sequence>
<dbReference type="PANTHER" id="PTHR33627">
    <property type="entry name" value="TRANSPOSASE"/>
    <property type="match status" value="1"/>
</dbReference>
<reference evidence="3" key="1">
    <citation type="journal article" date="2019" name="Int. J. Syst. Evol. Microbiol.">
        <title>The Global Catalogue of Microorganisms (GCM) 10K type strain sequencing project: providing services to taxonomists for standard genome sequencing and annotation.</title>
        <authorList>
            <consortium name="The Broad Institute Genomics Platform"/>
            <consortium name="The Broad Institute Genome Sequencing Center for Infectious Disease"/>
            <person name="Wu L."/>
            <person name="Ma J."/>
        </authorList>
    </citation>
    <scope>NUCLEOTIDE SEQUENCE [LARGE SCALE GENOMIC DNA]</scope>
    <source>
        <strain evidence="3">CGMCC 1.8957</strain>
    </source>
</reference>
<accession>A0ABQ3LLR1</accession>
<dbReference type="EMBL" id="BNAQ01000002">
    <property type="protein sequence ID" value="GHH16788.1"/>
    <property type="molecule type" value="Genomic_DNA"/>
</dbReference>
<keyword evidence="3" id="KW-1185">Reference proteome</keyword>
<evidence type="ECO:0000313" key="3">
    <source>
        <dbReference type="Proteomes" id="UP000652430"/>
    </source>
</evidence>
<evidence type="ECO:0000259" key="1">
    <source>
        <dbReference type="Pfam" id="PF13546"/>
    </source>
</evidence>
<feature type="domain" description="Transposase IS701-like DDE" evidence="1">
    <location>
        <begin position="11"/>
        <end position="167"/>
    </location>
</feature>
<dbReference type="Pfam" id="PF13546">
    <property type="entry name" value="DDE_5"/>
    <property type="match status" value="1"/>
</dbReference>
<name>A0ABQ3LLR1_9SPHN</name>
<dbReference type="Proteomes" id="UP000652430">
    <property type="component" value="Unassembled WGS sequence"/>
</dbReference>
<comment type="caution">
    <text evidence="2">The sequence shown here is derived from an EMBL/GenBank/DDBJ whole genome shotgun (WGS) entry which is preliminary data.</text>
</comment>
<dbReference type="InterPro" id="IPR039365">
    <property type="entry name" value="IS701-like"/>
</dbReference>
<dbReference type="InterPro" id="IPR038721">
    <property type="entry name" value="IS701-like_DDE_dom"/>
</dbReference>
<proteinExistence type="predicted"/>
<evidence type="ECO:0000313" key="2">
    <source>
        <dbReference type="EMBL" id="GHH16788.1"/>
    </source>
</evidence>